<dbReference type="HOGENOM" id="CLU_118094_0_0_6"/>
<sequence>MIKPQLLLITTASILLSTFAHASIESQLSKCATVQDKLDRLICYDNLANSLAAQNTNGQTPAAETVVVASSTAVVTTTANTQKSAVEEFGNLKKNTEEETVDTIYLTVSKIKKDPYGALKIEFKNGQVWKQADTRHFKLKPEQEIFIKKAALGSFTLGVEDRNTTIRVKRLK</sequence>
<evidence type="ECO:0000313" key="2">
    <source>
        <dbReference type="EMBL" id="ACJ27275.1"/>
    </source>
</evidence>
<dbReference type="Proteomes" id="UP000000753">
    <property type="component" value="Chromosome"/>
</dbReference>
<evidence type="ECO:0000313" key="3">
    <source>
        <dbReference type="Proteomes" id="UP000000753"/>
    </source>
</evidence>
<accession>B8CHZ9</accession>
<dbReference type="OrthoDB" id="4750212at2"/>
<name>B8CHZ9_SHEPW</name>
<dbReference type="STRING" id="225849.swp_0443"/>
<dbReference type="EMBL" id="CP000472">
    <property type="protein sequence ID" value="ACJ27275.1"/>
    <property type="molecule type" value="Genomic_DNA"/>
</dbReference>
<proteinExistence type="predicted"/>
<dbReference type="KEGG" id="swp:swp_0443"/>
<feature type="chain" id="PRO_5002866673" description="Periplasmic protein" evidence="1">
    <location>
        <begin position="23"/>
        <end position="172"/>
    </location>
</feature>
<organism evidence="2 3">
    <name type="scientific">Shewanella piezotolerans (strain WP3 / JCM 13877)</name>
    <dbReference type="NCBI Taxonomy" id="225849"/>
    <lineage>
        <taxon>Bacteria</taxon>
        <taxon>Pseudomonadati</taxon>
        <taxon>Pseudomonadota</taxon>
        <taxon>Gammaproteobacteria</taxon>
        <taxon>Alteromonadales</taxon>
        <taxon>Shewanellaceae</taxon>
        <taxon>Shewanella</taxon>
    </lineage>
</organism>
<evidence type="ECO:0000256" key="1">
    <source>
        <dbReference type="SAM" id="SignalP"/>
    </source>
</evidence>
<protein>
    <recommendedName>
        <fullName evidence="4">Periplasmic protein</fullName>
    </recommendedName>
</protein>
<keyword evidence="1" id="KW-0732">Signal</keyword>
<evidence type="ECO:0008006" key="4">
    <source>
        <dbReference type="Google" id="ProtNLM"/>
    </source>
</evidence>
<dbReference type="InterPro" id="IPR016987">
    <property type="entry name" value="UCP023238"/>
</dbReference>
<gene>
    <name evidence="2" type="ordered locus">swp_0443</name>
</gene>
<dbReference type="eggNOG" id="ENOG5033267">
    <property type="taxonomic scope" value="Bacteria"/>
</dbReference>
<feature type="signal peptide" evidence="1">
    <location>
        <begin position="1"/>
        <end position="22"/>
    </location>
</feature>
<keyword evidence="3" id="KW-1185">Reference proteome</keyword>
<dbReference type="RefSeq" id="WP_020910656.1">
    <property type="nucleotide sequence ID" value="NC_011566.1"/>
</dbReference>
<dbReference type="PIRSF" id="PIRSF032038">
    <property type="entry name" value="UCP023238"/>
    <property type="match status" value="1"/>
</dbReference>
<reference evidence="2 3" key="1">
    <citation type="journal article" date="2008" name="PLoS ONE">
        <title>Environmental adaptation: genomic analysis of the piezotolerant and psychrotolerant deep-sea iron reducing bacterium Shewanella piezotolerans WP3.</title>
        <authorList>
            <person name="Wang F."/>
            <person name="Wang J."/>
            <person name="Jian H."/>
            <person name="Zhang B."/>
            <person name="Li S."/>
            <person name="Wang F."/>
            <person name="Zeng X."/>
            <person name="Gao L."/>
            <person name="Bartlett D.H."/>
            <person name="Yu J."/>
            <person name="Hu S."/>
            <person name="Xiao X."/>
        </authorList>
    </citation>
    <scope>NUCLEOTIDE SEQUENCE [LARGE SCALE GENOMIC DNA]</scope>
    <source>
        <strain evidence="3">WP3 / JCM 13877</strain>
    </source>
</reference>
<dbReference type="AlphaFoldDB" id="B8CHZ9"/>